<accession>A0ACC2UE76</accession>
<protein>
    <submittedName>
        <fullName evidence="1">Uncharacterized protein</fullName>
    </submittedName>
</protein>
<sequence length="104" mass="11425">MVEMEWDEPSIDSPSNHLTLCMANSAPAPNQIPMEVSTLGSPAFQQQPMHVHHTPREWFDPEWVAANYGRLVKPGKSQAGIFTPPSTNKKVCLPSKVNSNSVGI</sequence>
<keyword evidence="2" id="KW-1185">Reference proteome</keyword>
<name>A0ACC2UE76_9FUNG</name>
<gene>
    <name evidence="1" type="ORF">DSO57_1018173</name>
</gene>
<proteinExistence type="predicted"/>
<organism evidence="1 2">
    <name type="scientific">Entomophthora muscae</name>
    <dbReference type="NCBI Taxonomy" id="34485"/>
    <lineage>
        <taxon>Eukaryota</taxon>
        <taxon>Fungi</taxon>
        <taxon>Fungi incertae sedis</taxon>
        <taxon>Zoopagomycota</taxon>
        <taxon>Entomophthoromycotina</taxon>
        <taxon>Entomophthoromycetes</taxon>
        <taxon>Entomophthorales</taxon>
        <taxon>Entomophthoraceae</taxon>
        <taxon>Entomophthora</taxon>
    </lineage>
</organism>
<dbReference type="EMBL" id="QTSX02000788">
    <property type="protein sequence ID" value="KAJ9085020.1"/>
    <property type="molecule type" value="Genomic_DNA"/>
</dbReference>
<dbReference type="Proteomes" id="UP001165960">
    <property type="component" value="Unassembled WGS sequence"/>
</dbReference>
<evidence type="ECO:0000313" key="1">
    <source>
        <dbReference type="EMBL" id="KAJ9085020.1"/>
    </source>
</evidence>
<reference evidence="1" key="1">
    <citation type="submission" date="2022-04" db="EMBL/GenBank/DDBJ databases">
        <title>Genome of the entomopathogenic fungus Entomophthora muscae.</title>
        <authorList>
            <person name="Elya C."/>
            <person name="Lovett B.R."/>
            <person name="Lee E."/>
            <person name="Macias A.M."/>
            <person name="Hajek A.E."/>
            <person name="De Bivort B.L."/>
            <person name="Kasson M.T."/>
            <person name="De Fine Licht H.H."/>
            <person name="Stajich J.E."/>
        </authorList>
    </citation>
    <scope>NUCLEOTIDE SEQUENCE</scope>
    <source>
        <strain evidence="1">Berkeley</strain>
    </source>
</reference>
<comment type="caution">
    <text evidence="1">The sequence shown here is derived from an EMBL/GenBank/DDBJ whole genome shotgun (WGS) entry which is preliminary data.</text>
</comment>
<evidence type="ECO:0000313" key="2">
    <source>
        <dbReference type="Proteomes" id="UP001165960"/>
    </source>
</evidence>